<evidence type="ECO:0000313" key="7">
    <source>
        <dbReference type="EMBL" id="CAD9165519.1"/>
    </source>
</evidence>
<feature type="transmembrane region" description="Helical" evidence="5">
    <location>
        <begin position="96"/>
        <end position="113"/>
    </location>
</feature>
<dbReference type="Pfam" id="PF01027">
    <property type="entry name" value="Bax1-I"/>
    <property type="match status" value="1"/>
</dbReference>
<comment type="subcellular location">
    <subcellularLocation>
        <location evidence="1">Membrane</location>
        <topology evidence="1">Multi-pass membrane protein</topology>
    </subcellularLocation>
</comment>
<dbReference type="InterPro" id="IPR006214">
    <property type="entry name" value="Bax_inhibitor_1-related"/>
</dbReference>
<keyword evidence="3 5" id="KW-1133">Transmembrane helix</keyword>
<name>A0A7S1RFV2_ALECA</name>
<accession>A0A7S1RFV2</accession>
<feature type="transmembrane region" description="Helical" evidence="5">
    <location>
        <begin position="69"/>
        <end position="90"/>
    </location>
</feature>
<dbReference type="AlphaFoldDB" id="A0A7S1RFV2"/>
<protein>
    <submittedName>
        <fullName evidence="7">Uncharacterized protein</fullName>
    </submittedName>
</protein>
<keyword evidence="2 5" id="KW-0812">Transmembrane</keyword>
<dbReference type="EMBL" id="HBGE01070572">
    <property type="protein sequence ID" value="CAD9165519.1"/>
    <property type="molecule type" value="Transcribed_RNA"/>
</dbReference>
<evidence type="ECO:0000256" key="6">
    <source>
        <dbReference type="SAM" id="SignalP"/>
    </source>
</evidence>
<dbReference type="GO" id="GO:0016020">
    <property type="term" value="C:membrane"/>
    <property type="evidence" value="ECO:0007669"/>
    <property type="project" value="UniProtKB-SubCell"/>
</dbReference>
<keyword evidence="6" id="KW-0732">Signal</keyword>
<evidence type="ECO:0000256" key="3">
    <source>
        <dbReference type="ARBA" id="ARBA00022989"/>
    </source>
</evidence>
<feature type="signal peptide" evidence="6">
    <location>
        <begin position="1"/>
        <end position="16"/>
    </location>
</feature>
<feature type="transmembrane region" description="Helical" evidence="5">
    <location>
        <begin position="125"/>
        <end position="144"/>
    </location>
</feature>
<organism evidence="7">
    <name type="scientific">Alexandrium catenella</name>
    <name type="common">Red tide dinoflagellate</name>
    <name type="synonym">Gonyaulax catenella</name>
    <dbReference type="NCBI Taxonomy" id="2925"/>
    <lineage>
        <taxon>Eukaryota</taxon>
        <taxon>Sar</taxon>
        <taxon>Alveolata</taxon>
        <taxon>Dinophyceae</taxon>
        <taxon>Gonyaulacales</taxon>
        <taxon>Pyrocystaceae</taxon>
        <taxon>Alexandrium</taxon>
    </lineage>
</organism>
<feature type="transmembrane region" description="Helical" evidence="5">
    <location>
        <begin position="182"/>
        <end position="204"/>
    </location>
</feature>
<feature type="chain" id="PRO_5031477678" evidence="6">
    <location>
        <begin position="17"/>
        <end position="288"/>
    </location>
</feature>
<sequence>MCGLDVQLLHFTCCFALRCFTSMAITKTQEQGQWPLLGEQPEQPSSAGKLLKEALDDVRVGFARKVGGLVAAQMLMTVLASALFCCLPEVPQRRLAKWAISLTFVLILALSICPQSFKRHPADLCCLFGLTATQAALIAPAVTASSMDDIMAAVAATVAALAVFAAIERVMRSELADLEPHLFAGMLALYPWGFLLVLMAVFHIPVSPLAQASYDSFSSSAVALCALADVRHVLGGAGAGRRFGVDSAGLAAMSLHYGAMHLFLKFLCLTMSASREGQQLAAVHPSLE</sequence>
<evidence type="ECO:0000256" key="2">
    <source>
        <dbReference type="ARBA" id="ARBA00022692"/>
    </source>
</evidence>
<evidence type="ECO:0000256" key="5">
    <source>
        <dbReference type="SAM" id="Phobius"/>
    </source>
</evidence>
<gene>
    <name evidence="7" type="ORF">ACAT0790_LOCUS42287</name>
</gene>
<proteinExistence type="predicted"/>
<evidence type="ECO:0000256" key="4">
    <source>
        <dbReference type="ARBA" id="ARBA00023136"/>
    </source>
</evidence>
<reference evidence="7" key="1">
    <citation type="submission" date="2021-01" db="EMBL/GenBank/DDBJ databases">
        <authorList>
            <person name="Corre E."/>
            <person name="Pelletier E."/>
            <person name="Niang G."/>
            <person name="Scheremetjew M."/>
            <person name="Finn R."/>
            <person name="Kale V."/>
            <person name="Holt S."/>
            <person name="Cochrane G."/>
            <person name="Meng A."/>
            <person name="Brown T."/>
            <person name="Cohen L."/>
        </authorList>
    </citation>
    <scope>NUCLEOTIDE SEQUENCE</scope>
    <source>
        <strain evidence="7">OF101</strain>
    </source>
</reference>
<feature type="transmembrane region" description="Helical" evidence="5">
    <location>
        <begin position="150"/>
        <end position="170"/>
    </location>
</feature>
<evidence type="ECO:0000256" key="1">
    <source>
        <dbReference type="ARBA" id="ARBA00004141"/>
    </source>
</evidence>
<keyword evidence="4 5" id="KW-0472">Membrane</keyword>